<evidence type="ECO:0000313" key="2">
    <source>
        <dbReference type="EMBL" id="ADV26077.1"/>
    </source>
</evidence>
<proteinExistence type="predicted"/>
<keyword evidence="1" id="KW-0812">Transmembrane</keyword>
<dbReference type="AlphaFoldDB" id="E6WPA4"/>
<feature type="transmembrane region" description="Helical" evidence="1">
    <location>
        <begin position="7"/>
        <end position="28"/>
    </location>
</feature>
<feature type="transmembrane region" description="Helical" evidence="1">
    <location>
        <begin position="108"/>
        <end position="131"/>
    </location>
</feature>
<dbReference type="STRING" id="743721.Psesu_0215"/>
<gene>
    <name evidence="2" type="ordered locus">Psesu_0215</name>
</gene>
<dbReference type="RefSeq" id="WP_013533907.1">
    <property type="nucleotide sequence ID" value="NC_014924.1"/>
</dbReference>
<keyword evidence="1" id="KW-0472">Membrane</keyword>
<dbReference type="eggNOG" id="ENOG5032RJD">
    <property type="taxonomic scope" value="Bacteria"/>
</dbReference>
<keyword evidence="3" id="KW-1185">Reference proteome</keyword>
<dbReference type="HOGENOM" id="CLU_127076_0_0_6"/>
<evidence type="ECO:0000313" key="3">
    <source>
        <dbReference type="Proteomes" id="UP000008632"/>
    </source>
</evidence>
<organism evidence="2 3">
    <name type="scientific">Pseudoxanthomonas suwonensis (strain 11-1)</name>
    <dbReference type="NCBI Taxonomy" id="743721"/>
    <lineage>
        <taxon>Bacteria</taxon>
        <taxon>Pseudomonadati</taxon>
        <taxon>Pseudomonadota</taxon>
        <taxon>Gammaproteobacteria</taxon>
        <taxon>Lysobacterales</taxon>
        <taxon>Lysobacteraceae</taxon>
        <taxon>Pseudoxanthomonas</taxon>
    </lineage>
</organism>
<dbReference type="EMBL" id="CP002446">
    <property type="protein sequence ID" value="ADV26077.1"/>
    <property type="molecule type" value="Genomic_DNA"/>
</dbReference>
<protein>
    <recommendedName>
        <fullName evidence="4">Sugar transporter</fullName>
    </recommendedName>
</protein>
<reference evidence="2 3" key="1">
    <citation type="submission" date="2011-01" db="EMBL/GenBank/DDBJ databases">
        <title>Complete sequence of Pseudoxanthomonas suwonensis 11-1.</title>
        <authorList>
            <consortium name="US DOE Joint Genome Institute"/>
            <person name="Lucas S."/>
            <person name="Copeland A."/>
            <person name="Lapidus A."/>
            <person name="Cheng J.-F."/>
            <person name="Goodwin L."/>
            <person name="Pitluck S."/>
            <person name="Teshima H."/>
            <person name="Detter J.C."/>
            <person name="Han C."/>
            <person name="Tapia R."/>
            <person name="Land M."/>
            <person name="Hauser L."/>
            <person name="Kyrpides N."/>
            <person name="Ivanova N."/>
            <person name="Ovchinnikova G."/>
            <person name="Siebers A.K."/>
            <person name="Allgaier M."/>
            <person name="Thelen M.P."/>
            <person name="Hugenholtz P."/>
            <person name="Gladden J."/>
            <person name="Woyke T."/>
        </authorList>
    </citation>
    <scope>NUCLEOTIDE SEQUENCE [LARGE SCALE GENOMIC DNA]</scope>
    <source>
        <strain evidence="3">11-1</strain>
    </source>
</reference>
<dbReference type="Proteomes" id="UP000008632">
    <property type="component" value="Chromosome"/>
</dbReference>
<feature type="transmembrane region" description="Helical" evidence="1">
    <location>
        <begin position="54"/>
        <end position="75"/>
    </location>
</feature>
<sequence length="140" mass="14742">MDALPRWFKVVAVAALLWNLLGCLALWMDLRLTPGDIAALPEAQQALYAARPGWAVAATAVAVGAGTLGSLGLLLRRKWAMPLLFLSLAGILVQDVALFLLVDGATLAGMVAVVMQALVLAAGIGLAWLGWQGAQRGWLR</sequence>
<feature type="transmembrane region" description="Helical" evidence="1">
    <location>
        <begin position="82"/>
        <end position="102"/>
    </location>
</feature>
<name>E6WPA4_PSEUU</name>
<evidence type="ECO:0008006" key="4">
    <source>
        <dbReference type="Google" id="ProtNLM"/>
    </source>
</evidence>
<dbReference type="KEGG" id="psu:Psesu_0215"/>
<evidence type="ECO:0000256" key="1">
    <source>
        <dbReference type="SAM" id="Phobius"/>
    </source>
</evidence>
<keyword evidence="1" id="KW-1133">Transmembrane helix</keyword>
<accession>E6WPA4</accession>